<dbReference type="SUPFAM" id="SSF53720">
    <property type="entry name" value="ALDH-like"/>
    <property type="match status" value="1"/>
</dbReference>
<dbReference type="InterPro" id="IPR015590">
    <property type="entry name" value="Aldehyde_DH_dom"/>
</dbReference>
<feature type="domain" description="Aldehyde dehydrogenase" evidence="2">
    <location>
        <begin position="5"/>
        <end position="437"/>
    </location>
</feature>
<dbReference type="InterPro" id="IPR016161">
    <property type="entry name" value="Ald_DH/histidinol_DH"/>
</dbReference>
<comment type="caution">
    <text evidence="3">The sequence shown here is derived from an EMBL/GenBank/DDBJ whole genome shotgun (WGS) entry which is preliminary data.</text>
</comment>
<dbReference type="Gene3D" id="3.40.605.10">
    <property type="entry name" value="Aldehyde Dehydrogenase, Chain A, domain 1"/>
    <property type="match status" value="1"/>
</dbReference>
<name>A0ABW3KGP0_9GAMM</name>
<accession>A0ABW3KGP0</accession>
<dbReference type="Proteomes" id="UP001597048">
    <property type="component" value="Unassembled WGS sequence"/>
</dbReference>
<evidence type="ECO:0000256" key="1">
    <source>
        <dbReference type="ARBA" id="ARBA00023002"/>
    </source>
</evidence>
<keyword evidence="4" id="KW-1185">Reference proteome</keyword>
<evidence type="ECO:0000313" key="3">
    <source>
        <dbReference type="EMBL" id="MFD1007980.1"/>
    </source>
</evidence>
<protein>
    <submittedName>
        <fullName evidence="3">Aldehyde dehydrogenase family protein</fullName>
    </submittedName>
</protein>
<proteinExistence type="predicted"/>
<sequence length="443" mass="48219">MAFISYHPATGTEVTRLNTLSAAELEQRVQQSQLAAQTWRQSSVSDRSALLNRLASLLSANRERLAMCMTREMGKLLNEALAEVDRCALECNYFATQGPAMLPLARSMNTFEPMGSVLLLSSWRFPLWQVFRVLAPTLMAGNAVLLKLAENLPLCAREIESLLTEADAPNGLVFSLLITKPQVASLIIDTRVKALAFSGNREDASRVAALAGQQLKPIVLELDETELHVILDDADLNLAVAAALRSRFRNAGQLGHAARGFMVAPGIADSFVTKLSAQLAEWQPGDPEQLVSTLGPLATQMQRDELHFQVQAALADGAQAVVGCELPAGAGWYYPASLLDWVHPQMTVFRQQLSGPLACVLRAPNVEAIIDMCQGLGPDGTVSIWTRNIAQGEQLARQLPFGTCLINREPCQDKGYRSQSGLMAEGHFSIRAFCHTKTLRVSA</sequence>
<keyword evidence="1" id="KW-0560">Oxidoreductase</keyword>
<evidence type="ECO:0000259" key="2">
    <source>
        <dbReference type="Pfam" id="PF00171"/>
    </source>
</evidence>
<dbReference type="InterPro" id="IPR016163">
    <property type="entry name" value="Ald_DH_C"/>
</dbReference>
<evidence type="ECO:0000313" key="4">
    <source>
        <dbReference type="Proteomes" id="UP001597048"/>
    </source>
</evidence>
<gene>
    <name evidence="3" type="ORF">ACFQ1C_07415</name>
</gene>
<dbReference type="InterPro" id="IPR047110">
    <property type="entry name" value="GABD/Sad-like"/>
</dbReference>
<organism evidence="3 4">
    <name type="scientific">Oceanisphaera ostreae</name>
    <dbReference type="NCBI Taxonomy" id="914151"/>
    <lineage>
        <taxon>Bacteria</taxon>
        <taxon>Pseudomonadati</taxon>
        <taxon>Pseudomonadota</taxon>
        <taxon>Gammaproteobacteria</taxon>
        <taxon>Aeromonadales</taxon>
        <taxon>Aeromonadaceae</taxon>
        <taxon>Oceanisphaera</taxon>
    </lineage>
</organism>
<dbReference type="Gene3D" id="3.40.309.10">
    <property type="entry name" value="Aldehyde Dehydrogenase, Chain A, domain 2"/>
    <property type="match status" value="1"/>
</dbReference>
<dbReference type="InterPro" id="IPR016162">
    <property type="entry name" value="Ald_DH_N"/>
</dbReference>
<reference evidence="4" key="1">
    <citation type="journal article" date="2019" name="Int. J. Syst. Evol. Microbiol.">
        <title>The Global Catalogue of Microorganisms (GCM) 10K type strain sequencing project: providing services to taxonomists for standard genome sequencing and annotation.</title>
        <authorList>
            <consortium name="The Broad Institute Genomics Platform"/>
            <consortium name="The Broad Institute Genome Sequencing Center for Infectious Disease"/>
            <person name="Wu L."/>
            <person name="Ma J."/>
        </authorList>
    </citation>
    <scope>NUCLEOTIDE SEQUENCE [LARGE SCALE GENOMIC DNA]</scope>
    <source>
        <strain evidence="4">CCUG 60525</strain>
    </source>
</reference>
<dbReference type="Pfam" id="PF00171">
    <property type="entry name" value="Aldedh"/>
    <property type="match status" value="1"/>
</dbReference>
<dbReference type="RefSeq" id="WP_379557970.1">
    <property type="nucleotide sequence ID" value="NZ_JBHTJS010000029.1"/>
</dbReference>
<dbReference type="PANTHER" id="PTHR43217:SF1">
    <property type="entry name" value="SUCCINATE SEMIALDEHYDE DEHYDROGENASE [NAD(P)+] SAD"/>
    <property type="match status" value="1"/>
</dbReference>
<dbReference type="EMBL" id="JBHTJS010000029">
    <property type="protein sequence ID" value="MFD1007980.1"/>
    <property type="molecule type" value="Genomic_DNA"/>
</dbReference>
<dbReference type="PANTHER" id="PTHR43217">
    <property type="entry name" value="SUCCINATE SEMIALDEHYDE DEHYDROGENASE [NAD(P)+] SAD"/>
    <property type="match status" value="1"/>
</dbReference>